<evidence type="ECO:0000256" key="11">
    <source>
        <dbReference type="ARBA" id="ARBA00040950"/>
    </source>
</evidence>
<keyword evidence="8" id="KW-0206">Cytoskeleton</keyword>
<evidence type="ECO:0000313" key="14">
    <source>
        <dbReference type="Proteomes" id="UP000001645"/>
    </source>
</evidence>
<dbReference type="Pfam" id="PF14580">
    <property type="entry name" value="LRR_9"/>
    <property type="match status" value="1"/>
</dbReference>
<dbReference type="AlphaFoldDB" id="A0A803XN86"/>
<dbReference type="FunCoup" id="A0A803XN86">
    <property type="interactions" value="59"/>
</dbReference>
<dbReference type="PROSITE" id="PS51450">
    <property type="entry name" value="LRR"/>
    <property type="match status" value="3"/>
</dbReference>
<comment type="similarity">
    <text evidence="10">Belongs to the DRC3 family.</text>
</comment>
<dbReference type="SMART" id="SM00365">
    <property type="entry name" value="LRR_SD22"/>
    <property type="match status" value="4"/>
</dbReference>
<protein>
    <recommendedName>
        <fullName evidence="11">Dynein regulatory complex subunit 3</fullName>
    </recommendedName>
</protein>
<dbReference type="InterPro" id="IPR001611">
    <property type="entry name" value="Leu-rich_rpt"/>
</dbReference>
<comment type="subcellular location">
    <subcellularLocation>
        <location evidence="1">Cytoplasm</location>
        <location evidence="1">Cytoskeleton</location>
        <location evidence="1">Flagellum axoneme</location>
    </subcellularLocation>
</comment>
<dbReference type="GO" id="GO:0005929">
    <property type="term" value="C:cilium"/>
    <property type="evidence" value="ECO:0007669"/>
    <property type="project" value="TreeGrafter"/>
</dbReference>
<dbReference type="GeneTree" id="ENSGT00940000159298"/>
<evidence type="ECO:0000256" key="12">
    <source>
        <dbReference type="SAM" id="Coils"/>
    </source>
</evidence>
<dbReference type="Proteomes" id="UP000001645">
    <property type="component" value="Chromosome 16"/>
</dbReference>
<evidence type="ECO:0000256" key="9">
    <source>
        <dbReference type="ARBA" id="ARBA00023273"/>
    </source>
</evidence>
<evidence type="ECO:0000256" key="5">
    <source>
        <dbReference type="ARBA" id="ARBA00022846"/>
    </source>
</evidence>
<dbReference type="Bgee" id="ENSMGAG00000004606">
    <property type="expression patterns" value="Expressed in gonad and 1 other cell type or tissue"/>
</dbReference>
<keyword evidence="7" id="KW-0969">Cilium</keyword>
<dbReference type="InterPro" id="IPR032675">
    <property type="entry name" value="LRR_dom_sf"/>
</dbReference>
<dbReference type="OrthoDB" id="27917at2759"/>
<dbReference type="InParanoid" id="A0A803XN86"/>
<evidence type="ECO:0000256" key="2">
    <source>
        <dbReference type="ARBA" id="ARBA00022490"/>
    </source>
</evidence>
<evidence type="ECO:0000256" key="3">
    <source>
        <dbReference type="ARBA" id="ARBA00022614"/>
    </source>
</evidence>
<reference evidence="13" key="2">
    <citation type="submission" date="2025-08" db="UniProtKB">
        <authorList>
            <consortium name="Ensembl"/>
        </authorList>
    </citation>
    <scope>IDENTIFICATION</scope>
</reference>
<keyword evidence="9" id="KW-0966">Cell projection</keyword>
<gene>
    <name evidence="13" type="primary">DRC3</name>
</gene>
<keyword evidence="2" id="KW-0963">Cytoplasm</keyword>
<organism evidence="13 14">
    <name type="scientific">Meleagris gallopavo</name>
    <name type="common">Wild turkey</name>
    <dbReference type="NCBI Taxonomy" id="9103"/>
    <lineage>
        <taxon>Eukaryota</taxon>
        <taxon>Metazoa</taxon>
        <taxon>Chordata</taxon>
        <taxon>Craniata</taxon>
        <taxon>Vertebrata</taxon>
        <taxon>Euteleostomi</taxon>
        <taxon>Archelosauria</taxon>
        <taxon>Archosauria</taxon>
        <taxon>Dinosauria</taxon>
        <taxon>Saurischia</taxon>
        <taxon>Theropoda</taxon>
        <taxon>Coelurosauria</taxon>
        <taxon>Aves</taxon>
        <taxon>Neognathae</taxon>
        <taxon>Galloanserae</taxon>
        <taxon>Galliformes</taxon>
        <taxon>Phasianidae</taxon>
        <taxon>Meleagridinae</taxon>
        <taxon>Meleagris</taxon>
    </lineage>
</organism>
<sequence length="664" mass="76388">MSQSDNSFEPNVIDDEMLQKAVEEQWPEDIRKLAKAEGINFKDVMELQLSFRNILQIDNLWQFEYLTKLQLDNNIIEKIEALESLVHLVWLDLSFNNIEVIEGLDTLVKLQDLSLYNNRISKIEHMDTLQELQIFSIGKNNLTALENVVYLRRFKNLHTLNLTGNPLCDEEQYMLFVVAHLPDLVYLDFKLVSDTTREVAISNYHYLTDLLEHEEAQALAQLEEKQAQQKELEYHKTAFVEYLNGSFLFDSLYAEDTEAAKLAYLPGVDDLLQAYRKDFVSVCENLFNYCLKEHEKREAEVSDFYEGLHEVLTANQEEGRRIILDFENQNKTRLDEIHHASSHDTAESMRAEYNEDILQLSETLMTLEMQMVDQLEELIKEFERNIAVIASTFTENVKGMMTQCRDLENRHHEKLLEISISALEKSLKDELNEELPDDVREFLGDKNTIVNMVNKSHKIHLLKISMRECDILLNMYRWEASVKEKVRNLHAHMKGWVTDGLPHVAGAPLGKLLPRLCWRPLCCSQDPNKPAGSLLGFNLFRLFKMRLIETATVSKRFFSTSMISRSSWITHRFQSSQSRSAMGQAAALSGCTLQQNTQQECCPSAPVLSGTFQAKGILLPSCHGQQIKDTYCFCKSTRSFVSSITLAGSPSRVQTWSQGVMAQL</sequence>
<evidence type="ECO:0000256" key="10">
    <source>
        <dbReference type="ARBA" id="ARBA00038378"/>
    </source>
</evidence>
<feature type="coiled-coil region" evidence="12">
    <location>
        <begin position="350"/>
        <end position="392"/>
    </location>
</feature>
<evidence type="ECO:0000256" key="7">
    <source>
        <dbReference type="ARBA" id="ARBA00023069"/>
    </source>
</evidence>
<accession>A0A803XN86</accession>
<keyword evidence="3" id="KW-0433">Leucine-rich repeat</keyword>
<proteinExistence type="inferred from homology"/>
<dbReference type="SUPFAM" id="SSF52075">
    <property type="entry name" value="Outer arm dynein light chain 1"/>
    <property type="match status" value="1"/>
</dbReference>
<evidence type="ECO:0000256" key="6">
    <source>
        <dbReference type="ARBA" id="ARBA00023054"/>
    </source>
</evidence>
<dbReference type="InterPro" id="IPR050576">
    <property type="entry name" value="Cilia_flagella_integrity"/>
</dbReference>
<name>A0A803XN86_MELGA</name>
<evidence type="ECO:0000256" key="8">
    <source>
        <dbReference type="ARBA" id="ARBA00023212"/>
    </source>
</evidence>
<reference evidence="13" key="3">
    <citation type="submission" date="2025-09" db="UniProtKB">
        <authorList>
            <consortium name="Ensembl"/>
        </authorList>
    </citation>
    <scope>IDENTIFICATION</scope>
</reference>
<reference evidence="13 14" key="1">
    <citation type="journal article" date="2010" name="PLoS Biol.">
        <title>Multi-platform next-generation sequencing of the domestic turkey (Meleagris gallopavo): genome assembly and analysis.</title>
        <authorList>
            <person name="Dalloul R.A."/>
            <person name="Long J.A."/>
            <person name="Zimin A.V."/>
            <person name="Aslam L."/>
            <person name="Beal K."/>
            <person name="Blomberg L.A."/>
            <person name="Bouffard P."/>
            <person name="Burt D.W."/>
            <person name="Crasta O."/>
            <person name="Crooijmans R.P."/>
            <person name="Cooper K."/>
            <person name="Coulombe R.A."/>
            <person name="De S."/>
            <person name="Delany M.E."/>
            <person name="Dodgson J.B."/>
            <person name="Dong J.J."/>
            <person name="Evans C."/>
            <person name="Frederickson K.M."/>
            <person name="Flicek P."/>
            <person name="Florea L."/>
            <person name="Folkerts O."/>
            <person name="Groenen M.A."/>
            <person name="Harkins T.T."/>
            <person name="Herrero J."/>
            <person name="Hoffmann S."/>
            <person name="Megens H.J."/>
            <person name="Jiang A."/>
            <person name="de Jong P."/>
            <person name="Kaiser P."/>
            <person name="Kim H."/>
            <person name="Kim K.W."/>
            <person name="Kim S."/>
            <person name="Langenberger D."/>
            <person name="Lee M.K."/>
            <person name="Lee T."/>
            <person name="Mane S."/>
            <person name="Marcais G."/>
            <person name="Marz M."/>
            <person name="McElroy A.P."/>
            <person name="Modise T."/>
            <person name="Nefedov M."/>
            <person name="Notredame C."/>
            <person name="Paton I.R."/>
            <person name="Payne W.S."/>
            <person name="Pertea G."/>
            <person name="Prickett D."/>
            <person name="Puiu D."/>
            <person name="Qioa D."/>
            <person name="Raineri E."/>
            <person name="Ruffier M."/>
            <person name="Salzberg S.L."/>
            <person name="Schatz M.C."/>
            <person name="Scheuring C."/>
            <person name="Schmidt C.J."/>
            <person name="Schroeder S."/>
            <person name="Searle S.M."/>
            <person name="Smith E.J."/>
            <person name="Smith J."/>
            <person name="Sonstegard T.S."/>
            <person name="Stadler P.F."/>
            <person name="Tafer H."/>
            <person name="Tu Z.J."/>
            <person name="Van Tassell C.P."/>
            <person name="Vilella A.J."/>
            <person name="Williams K.P."/>
            <person name="Yorke J.A."/>
            <person name="Zhang L."/>
            <person name="Zhang H.B."/>
            <person name="Zhang X."/>
            <person name="Zhang Y."/>
            <person name="Reed K.M."/>
        </authorList>
    </citation>
    <scope>NUCLEOTIDE SEQUENCE [LARGE SCALE GENOMIC DNA]</scope>
</reference>
<dbReference type="PANTHER" id="PTHR45973:SF12">
    <property type="entry name" value="DYNEIN REGULATORY COMPLEX SUBUNIT 3"/>
    <property type="match status" value="1"/>
</dbReference>
<dbReference type="Ensembl" id="ENSMGAT00000031801.1">
    <property type="protein sequence ID" value="ENSMGAP00000020982.1"/>
    <property type="gene ID" value="ENSMGAG00000004606.3"/>
</dbReference>
<evidence type="ECO:0000313" key="13">
    <source>
        <dbReference type="Ensembl" id="ENSMGAP00000020982.1"/>
    </source>
</evidence>
<dbReference type="Gene3D" id="3.80.10.10">
    <property type="entry name" value="Ribonuclease Inhibitor"/>
    <property type="match status" value="1"/>
</dbReference>
<evidence type="ECO:0000256" key="4">
    <source>
        <dbReference type="ARBA" id="ARBA00022737"/>
    </source>
</evidence>
<keyword evidence="14" id="KW-1185">Reference proteome</keyword>
<keyword evidence="4" id="KW-0677">Repeat</keyword>
<keyword evidence="5" id="KW-0282">Flagellum</keyword>
<dbReference type="PANTHER" id="PTHR45973">
    <property type="entry name" value="PROTEIN PHOSPHATASE 1 REGULATORY SUBUNIT SDS22-RELATED"/>
    <property type="match status" value="1"/>
</dbReference>
<evidence type="ECO:0000256" key="1">
    <source>
        <dbReference type="ARBA" id="ARBA00004611"/>
    </source>
</evidence>
<keyword evidence="6 12" id="KW-0175">Coiled coil</keyword>